<dbReference type="RefSeq" id="WP_154539998.1">
    <property type="nucleotide sequence ID" value="NZ_JAXDSU010000097.1"/>
</dbReference>
<dbReference type="SUPFAM" id="SSF103481">
    <property type="entry name" value="Multidrug resistance efflux transporter EmrE"/>
    <property type="match status" value="1"/>
</dbReference>
<name>A0A6N7VDX2_9FIRM</name>
<evidence type="ECO:0000313" key="3">
    <source>
        <dbReference type="Proteomes" id="UP000441925"/>
    </source>
</evidence>
<keyword evidence="1" id="KW-0812">Transmembrane</keyword>
<dbReference type="InterPro" id="IPR037185">
    <property type="entry name" value="EmrE-like"/>
</dbReference>
<comment type="caution">
    <text evidence="2">The sequence shown here is derived from an EMBL/GenBank/DDBJ whole genome shotgun (WGS) entry which is preliminary data.</text>
</comment>
<feature type="transmembrane region" description="Helical" evidence="1">
    <location>
        <begin position="114"/>
        <end position="136"/>
    </location>
</feature>
<feature type="transmembrane region" description="Helical" evidence="1">
    <location>
        <begin position="171"/>
        <end position="191"/>
    </location>
</feature>
<reference evidence="2 3" key="1">
    <citation type="submission" date="2019-08" db="EMBL/GenBank/DDBJ databases">
        <title>In-depth cultivation of the pig gut microbiome towards novel bacterial diversity and tailored functional studies.</title>
        <authorList>
            <person name="Wylensek D."/>
            <person name="Hitch T.C.A."/>
            <person name="Clavel T."/>
        </authorList>
    </citation>
    <scope>NUCLEOTIDE SEQUENCE [LARGE SCALE GENOMIC DNA]</scope>
    <source>
        <strain evidence="2 3">WCA-380-WT-2B</strain>
    </source>
</reference>
<feature type="transmembrane region" description="Helical" evidence="1">
    <location>
        <begin position="72"/>
        <end position="93"/>
    </location>
</feature>
<keyword evidence="1" id="KW-1133">Transmembrane helix</keyword>
<feature type="transmembrane region" description="Helical" evidence="1">
    <location>
        <begin position="273"/>
        <end position="292"/>
    </location>
</feature>
<proteinExistence type="predicted"/>
<dbReference type="EMBL" id="VULQ01000004">
    <property type="protein sequence ID" value="MSS77650.1"/>
    <property type="molecule type" value="Genomic_DNA"/>
</dbReference>
<evidence type="ECO:0000313" key="2">
    <source>
        <dbReference type="EMBL" id="MSS77650.1"/>
    </source>
</evidence>
<feature type="transmembrane region" description="Helical" evidence="1">
    <location>
        <begin position="338"/>
        <end position="359"/>
    </location>
</feature>
<dbReference type="AlphaFoldDB" id="A0A6N7VDX2"/>
<feature type="transmembrane region" description="Helical" evidence="1">
    <location>
        <begin position="197"/>
        <end position="220"/>
    </location>
</feature>
<feature type="transmembrane region" description="Helical" evidence="1">
    <location>
        <begin position="240"/>
        <end position="261"/>
    </location>
</feature>
<sequence>MRVEKSQNYTNTTKASVAKEALDKKYFSKGLNIGIQSGIYYGLYTALVTTATVYGIWKFWYSGEAGLSEMTLAFILGTLATGINDLTSAIWALGNSLLKGKFGDFIKTIKTKPGLIMIFAAIVGGPIAGVTYILAVQMGGPVVIPIAGLNVAIGAILGRIILKQELSARMIAGIVICLIASLLIGATSLTGEIKDGMLLGIILALIAAFGWGLEGVIAGFGTSMIDSEIGIAIRQSTSALSNLLIVLPILALIEGTGIGLIGSLFTKAITDPTILLLFASGFFTFISFNFWYKGNSMCGAALGMACNGTYAFWGPFFCWIILGVILKNPGYEIAPIAWIASILMAIGIFIMSVNPLDYFKRGKN</sequence>
<gene>
    <name evidence="2" type="ORF">FYJ26_04380</name>
</gene>
<keyword evidence="3" id="KW-1185">Reference proteome</keyword>
<dbReference type="Proteomes" id="UP000441925">
    <property type="component" value="Unassembled WGS sequence"/>
</dbReference>
<feature type="transmembrane region" description="Helical" evidence="1">
    <location>
        <begin position="304"/>
        <end position="326"/>
    </location>
</feature>
<organism evidence="2 3">
    <name type="scientific">Anaerococcus porci</name>
    <dbReference type="NCBI Taxonomy" id="2652269"/>
    <lineage>
        <taxon>Bacteria</taxon>
        <taxon>Bacillati</taxon>
        <taxon>Bacillota</taxon>
        <taxon>Tissierellia</taxon>
        <taxon>Tissierellales</taxon>
        <taxon>Peptoniphilaceae</taxon>
        <taxon>Anaerococcus</taxon>
    </lineage>
</organism>
<keyword evidence="1" id="KW-0472">Membrane</keyword>
<feature type="transmembrane region" description="Helical" evidence="1">
    <location>
        <begin position="39"/>
        <end position="60"/>
    </location>
</feature>
<accession>A0A6N7VDX2</accession>
<protein>
    <submittedName>
        <fullName evidence="2">Uncharacterized protein</fullName>
    </submittedName>
</protein>
<evidence type="ECO:0000256" key="1">
    <source>
        <dbReference type="SAM" id="Phobius"/>
    </source>
</evidence>
<feature type="transmembrane region" description="Helical" evidence="1">
    <location>
        <begin position="142"/>
        <end position="162"/>
    </location>
</feature>